<accession>A0ABQ5RGN0</accession>
<keyword evidence="2" id="KW-0812">Transmembrane</keyword>
<feature type="region of interest" description="Disordered" evidence="1">
    <location>
        <begin position="1"/>
        <end position="177"/>
    </location>
</feature>
<feature type="region of interest" description="Disordered" evidence="1">
    <location>
        <begin position="214"/>
        <end position="245"/>
    </location>
</feature>
<dbReference type="GeneID" id="78121182"/>
<feature type="compositionally biased region" description="Low complexity" evidence="1">
    <location>
        <begin position="122"/>
        <end position="163"/>
    </location>
</feature>
<reference evidence="3" key="1">
    <citation type="submission" date="2022-12" db="EMBL/GenBank/DDBJ databases">
        <title>Reference genome sequencing for broad-spectrum identification of bacterial and archaeal isolates by mass spectrometry.</title>
        <authorList>
            <person name="Sekiguchi Y."/>
            <person name="Tourlousse D.M."/>
        </authorList>
    </citation>
    <scope>NUCLEOTIDE SEQUENCE</scope>
    <source>
        <strain evidence="3">5-2</strain>
    </source>
</reference>
<comment type="caution">
    <text evidence="3">The sequence shown here is derived from an EMBL/GenBank/DDBJ whole genome shotgun (WGS) entry which is preliminary data.</text>
</comment>
<keyword evidence="4" id="KW-1185">Reference proteome</keyword>
<name>A0ABQ5RGN0_9MICO</name>
<sequence>MSDQRGDAVDGSPADPDLEDTVRRTPSERAPADHRPGDAEETVPDGSGGDLPEDDTVLREAPPTEADGDALVHEVPLSDTDDDTVVRRPGGGLFDPSPGGRPFLPDSGPIQRFDQRPRFEYPAASTTSPSAARSTGTSSPAAQPQGSPSQGAQPADGSPSTSSPAPPGAPPGIDATGPRRRGLLVPAIAFGCALLLLLGVGGGLTAVWLGNRDAEPTPAAESSSSSGQAEPGVWQPLEEGQEPTGTADDLEQVLAENPLQEATLQAPTGCELPPTDGGALAPEELTGYLEAGADCLESSWGEALGAVGVDFTGPDVVVYTVDALPEDSACDPARFSEATPVVCQADNTLYWPAAWDPGFSNTDAEEVPQLYMWHLSYSYALFAMSAVSLDDYFGTLLISLAEEPERAEESQRRYALQVSCIASAAVYRMPEGIRPAGRVEGFVTSVDAQAAPATAGEPSAEARAVWVGQGKDSEGVLRSCDTWSAAPDAVA</sequence>
<dbReference type="RefSeq" id="WP_241237605.1">
    <property type="nucleotide sequence ID" value="NZ_BSDQ01000001.1"/>
</dbReference>
<evidence type="ECO:0000313" key="4">
    <source>
        <dbReference type="Proteomes" id="UP001144451"/>
    </source>
</evidence>
<evidence type="ECO:0000256" key="2">
    <source>
        <dbReference type="SAM" id="Phobius"/>
    </source>
</evidence>
<protein>
    <submittedName>
        <fullName evidence="3">Uncharacterized protein</fullName>
    </submittedName>
</protein>
<evidence type="ECO:0000256" key="1">
    <source>
        <dbReference type="SAM" id="MobiDB-lite"/>
    </source>
</evidence>
<feature type="compositionally biased region" description="Basic and acidic residues" evidence="1">
    <location>
        <begin position="20"/>
        <end position="38"/>
    </location>
</feature>
<feature type="transmembrane region" description="Helical" evidence="2">
    <location>
        <begin position="183"/>
        <end position="209"/>
    </location>
</feature>
<keyword evidence="2" id="KW-0472">Membrane</keyword>
<evidence type="ECO:0000313" key="3">
    <source>
        <dbReference type="EMBL" id="GLI29995.1"/>
    </source>
</evidence>
<dbReference type="Proteomes" id="UP001144451">
    <property type="component" value="Unassembled WGS sequence"/>
</dbReference>
<proteinExistence type="predicted"/>
<organism evidence="3 4">
    <name type="scientific">Brachybacterium conglomeratum</name>
    <dbReference type="NCBI Taxonomy" id="47846"/>
    <lineage>
        <taxon>Bacteria</taxon>
        <taxon>Bacillati</taxon>
        <taxon>Actinomycetota</taxon>
        <taxon>Actinomycetes</taxon>
        <taxon>Micrococcales</taxon>
        <taxon>Dermabacteraceae</taxon>
        <taxon>Brachybacterium</taxon>
    </lineage>
</organism>
<dbReference type="EMBL" id="BSDQ01000001">
    <property type="protein sequence ID" value="GLI29995.1"/>
    <property type="molecule type" value="Genomic_DNA"/>
</dbReference>
<keyword evidence="2" id="KW-1133">Transmembrane helix</keyword>
<gene>
    <name evidence="3" type="ORF">BCONGLO52_08360</name>
</gene>